<dbReference type="STRING" id="630515.SAMN04489812_1742"/>
<dbReference type="InterPro" id="IPR002110">
    <property type="entry name" value="Ankyrin_rpt"/>
</dbReference>
<evidence type="ECO:0000313" key="2">
    <source>
        <dbReference type="EMBL" id="SDS38304.1"/>
    </source>
</evidence>
<name>A0A1H1RRM4_9ACTN</name>
<keyword evidence="3" id="KW-1185">Reference proteome</keyword>
<protein>
    <submittedName>
        <fullName evidence="2">Uncharacterized protein</fullName>
    </submittedName>
</protein>
<dbReference type="Pfam" id="PF13637">
    <property type="entry name" value="Ank_4"/>
    <property type="match status" value="1"/>
</dbReference>
<dbReference type="Gene3D" id="1.25.40.20">
    <property type="entry name" value="Ankyrin repeat-containing domain"/>
    <property type="match status" value="1"/>
</dbReference>
<evidence type="ECO:0000256" key="1">
    <source>
        <dbReference type="PROSITE-ProRule" id="PRU00023"/>
    </source>
</evidence>
<dbReference type="PROSITE" id="PS50297">
    <property type="entry name" value="ANK_REP_REGION"/>
    <property type="match status" value="1"/>
</dbReference>
<gene>
    <name evidence="2" type="ORF">SAMN04489812_1742</name>
</gene>
<accession>A0A1H1RRM4</accession>
<dbReference type="EMBL" id="LT629772">
    <property type="protein sequence ID" value="SDS38304.1"/>
    <property type="molecule type" value="Genomic_DNA"/>
</dbReference>
<dbReference type="PROSITE" id="PS50088">
    <property type="entry name" value="ANK_REPEAT"/>
    <property type="match status" value="1"/>
</dbReference>
<dbReference type="AlphaFoldDB" id="A0A1H1RRM4"/>
<evidence type="ECO:0000313" key="3">
    <source>
        <dbReference type="Proteomes" id="UP000199103"/>
    </source>
</evidence>
<dbReference type="RefSeq" id="WP_091523031.1">
    <property type="nucleotide sequence ID" value="NZ_LT629772.1"/>
</dbReference>
<dbReference type="OrthoDB" id="928522at2"/>
<keyword evidence="1" id="KW-0040">ANK repeat</keyword>
<dbReference type="InterPro" id="IPR036770">
    <property type="entry name" value="Ankyrin_rpt-contain_sf"/>
</dbReference>
<dbReference type="InterPro" id="IPR036866">
    <property type="entry name" value="RibonucZ/Hydroxyglut_hydro"/>
</dbReference>
<dbReference type="Proteomes" id="UP000199103">
    <property type="component" value="Chromosome I"/>
</dbReference>
<feature type="repeat" description="ANK" evidence="1">
    <location>
        <begin position="229"/>
        <end position="258"/>
    </location>
</feature>
<reference evidence="2 3" key="1">
    <citation type="submission" date="2016-10" db="EMBL/GenBank/DDBJ databases">
        <authorList>
            <person name="de Groot N.N."/>
        </authorList>
    </citation>
    <scope>NUCLEOTIDE SEQUENCE [LARGE SCALE GENOMIC DNA]</scope>
    <source>
        <strain evidence="2 3">DSM 21800</strain>
    </source>
</reference>
<proteinExistence type="predicted"/>
<sequence length="300" mass="33658">MGRTAHPDVEVIDLEPGLWIWRQQHPSWKEGHDWPEVVTSVCVDVGDQRWVLDPLLPPDDASAVWDRLSDRPPTAVAVLIPDHLRESWGDRSRWSSDLLADRYGCRVFGPNDVDPDMIAAIGPLTADVETIVPGTELPGGLVPFRDVRGWAETPLWIPEHHTLVFGDGMTERDGSLRVWMSPTHEERALPDLQAMLALPFQRVIISHGRPVHDRRAFEDALERPPWPASSLHIAAWRGDFDRVRTLVQRGADLAALSDTSGETPLQWAMNGPAADDATEQSRQHVINYLRSAMAEQGYDH</sequence>
<dbReference type="SUPFAM" id="SSF56281">
    <property type="entry name" value="Metallo-hydrolase/oxidoreductase"/>
    <property type="match status" value="1"/>
</dbReference>
<organism evidence="2 3">
    <name type="scientific">Microlunatus soli</name>
    <dbReference type="NCBI Taxonomy" id="630515"/>
    <lineage>
        <taxon>Bacteria</taxon>
        <taxon>Bacillati</taxon>
        <taxon>Actinomycetota</taxon>
        <taxon>Actinomycetes</taxon>
        <taxon>Propionibacteriales</taxon>
        <taxon>Propionibacteriaceae</taxon>
        <taxon>Microlunatus</taxon>
    </lineage>
</organism>
<dbReference type="SUPFAM" id="SSF48403">
    <property type="entry name" value="Ankyrin repeat"/>
    <property type="match status" value="1"/>
</dbReference>
<dbReference type="Gene3D" id="3.60.15.10">
    <property type="entry name" value="Ribonuclease Z/Hydroxyacylglutathione hydrolase-like"/>
    <property type="match status" value="1"/>
</dbReference>